<accession>A0A9P4JA98</accession>
<sequence>MADDTRQDTSSTDYKPFKGDQWNDASTTKRSAGPANIMPGGTANTAGGERPDDVDVVKAAKLISWDDWATLPTKPCVKDSLMTGIGSGFALGGVRAVMRAPVFTACNWAVGGFCFTSFAMYQYCTQQRKAEREGMKQAMEIIDRKSIERKQKEQRMERARELRRQKKEEEDQEAFAKLRVEKEQSPQAQQKSWWKVW</sequence>
<dbReference type="GO" id="GO:0033617">
    <property type="term" value="P:mitochondrial respiratory chain complex IV assembly"/>
    <property type="evidence" value="ECO:0007669"/>
    <property type="project" value="InterPro"/>
</dbReference>
<evidence type="ECO:0000256" key="4">
    <source>
        <dbReference type="ARBA" id="ARBA00022692"/>
    </source>
</evidence>
<evidence type="ECO:0000256" key="2">
    <source>
        <dbReference type="ARBA" id="ARBA00009575"/>
    </source>
</evidence>
<comment type="caution">
    <text evidence="10">The sequence shown here is derived from an EMBL/GenBank/DDBJ whole genome shotgun (WGS) entry which is preliminary data.</text>
</comment>
<feature type="compositionally biased region" description="Polar residues" evidence="9">
    <location>
        <begin position="185"/>
        <end position="197"/>
    </location>
</feature>
<dbReference type="PANTHER" id="PTHR31586">
    <property type="entry name" value="CYTOCHROME C OXIDASE PROTEIN 20"/>
    <property type="match status" value="1"/>
</dbReference>
<dbReference type="InterPro" id="IPR022533">
    <property type="entry name" value="Cox20"/>
</dbReference>
<evidence type="ECO:0000256" key="1">
    <source>
        <dbReference type="ARBA" id="ARBA00004273"/>
    </source>
</evidence>
<proteinExistence type="inferred from homology"/>
<evidence type="ECO:0000256" key="7">
    <source>
        <dbReference type="ARBA" id="ARBA00023128"/>
    </source>
</evidence>
<evidence type="ECO:0000256" key="6">
    <source>
        <dbReference type="ARBA" id="ARBA00022989"/>
    </source>
</evidence>
<dbReference type="Proteomes" id="UP000799439">
    <property type="component" value="Unassembled WGS sequence"/>
</dbReference>
<comment type="similarity">
    <text evidence="2">Belongs to the COX20 family.</text>
</comment>
<keyword evidence="5" id="KW-0999">Mitochondrion inner membrane</keyword>
<keyword evidence="6" id="KW-1133">Transmembrane helix</keyword>
<organism evidence="10 11">
    <name type="scientific">Myriangium duriaei CBS 260.36</name>
    <dbReference type="NCBI Taxonomy" id="1168546"/>
    <lineage>
        <taxon>Eukaryota</taxon>
        <taxon>Fungi</taxon>
        <taxon>Dikarya</taxon>
        <taxon>Ascomycota</taxon>
        <taxon>Pezizomycotina</taxon>
        <taxon>Dothideomycetes</taxon>
        <taxon>Dothideomycetidae</taxon>
        <taxon>Myriangiales</taxon>
        <taxon>Myriangiaceae</taxon>
        <taxon>Myriangium</taxon>
    </lineage>
</organism>
<dbReference type="EMBL" id="ML996083">
    <property type="protein sequence ID" value="KAF2155164.1"/>
    <property type="molecule type" value="Genomic_DNA"/>
</dbReference>
<keyword evidence="8" id="KW-0472">Membrane</keyword>
<gene>
    <name evidence="10" type="ORF">K461DRAFT_292047</name>
</gene>
<evidence type="ECO:0000256" key="8">
    <source>
        <dbReference type="ARBA" id="ARBA00023136"/>
    </source>
</evidence>
<dbReference type="AlphaFoldDB" id="A0A9P4JA98"/>
<feature type="region of interest" description="Disordered" evidence="9">
    <location>
        <begin position="1"/>
        <end position="51"/>
    </location>
</feature>
<evidence type="ECO:0000313" key="11">
    <source>
        <dbReference type="Proteomes" id="UP000799439"/>
    </source>
</evidence>
<dbReference type="GO" id="GO:0005743">
    <property type="term" value="C:mitochondrial inner membrane"/>
    <property type="evidence" value="ECO:0007669"/>
    <property type="project" value="UniProtKB-SubCell"/>
</dbReference>
<feature type="region of interest" description="Disordered" evidence="9">
    <location>
        <begin position="147"/>
        <end position="197"/>
    </location>
</feature>
<keyword evidence="7" id="KW-0496">Mitochondrion</keyword>
<keyword evidence="4" id="KW-0812">Transmembrane</keyword>
<evidence type="ECO:0000256" key="5">
    <source>
        <dbReference type="ARBA" id="ARBA00022792"/>
    </source>
</evidence>
<comment type="subcellular location">
    <subcellularLocation>
        <location evidence="1">Mitochondrion inner membrane</location>
    </subcellularLocation>
</comment>
<evidence type="ECO:0000256" key="9">
    <source>
        <dbReference type="SAM" id="MobiDB-lite"/>
    </source>
</evidence>
<dbReference type="Pfam" id="PF12597">
    <property type="entry name" value="Cox20"/>
    <property type="match status" value="1"/>
</dbReference>
<keyword evidence="11" id="KW-1185">Reference proteome</keyword>
<reference evidence="10" key="1">
    <citation type="journal article" date="2020" name="Stud. Mycol.">
        <title>101 Dothideomycetes genomes: a test case for predicting lifestyles and emergence of pathogens.</title>
        <authorList>
            <person name="Haridas S."/>
            <person name="Albert R."/>
            <person name="Binder M."/>
            <person name="Bloem J."/>
            <person name="Labutti K."/>
            <person name="Salamov A."/>
            <person name="Andreopoulos B."/>
            <person name="Baker S."/>
            <person name="Barry K."/>
            <person name="Bills G."/>
            <person name="Bluhm B."/>
            <person name="Cannon C."/>
            <person name="Castanera R."/>
            <person name="Culley D."/>
            <person name="Daum C."/>
            <person name="Ezra D."/>
            <person name="Gonzalez J."/>
            <person name="Henrissat B."/>
            <person name="Kuo A."/>
            <person name="Liang C."/>
            <person name="Lipzen A."/>
            <person name="Lutzoni F."/>
            <person name="Magnuson J."/>
            <person name="Mondo S."/>
            <person name="Nolan M."/>
            <person name="Ohm R."/>
            <person name="Pangilinan J."/>
            <person name="Park H.-J."/>
            <person name="Ramirez L."/>
            <person name="Alfaro M."/>
            <person name="Sun H."/>
            <person name="Tritt A."/>
            <person name="Yoshinaga Y."/>
            <person name="Zwiers L.-H."/>
            <person name="Turgeon B."/>
            <person name="Goodwin S."/>
            <person name="Spatafora J."/>
            <person name="Crous P."/>
            <person name="Grigoriev I."/>
        </authorList>
    </citation>
    <scope>NUCLEOTIDE SEQUENCE</scope>
    <source>
        <strain evidence="10">CBS 260.36</strain>
    </source>
</reference>
<feature type="compositionally biased region" description="Basic and acidic residues" evidence="9">
    <location>
        <begin position="147"/>
        <end position="184"/>
    </location>
</feature>
<evidence type="ECO:0000313" key="10">
    <source>
        <dbReference type="EMBL" id="KAF2155164.1"/>
    </source>
</evidence>
<dbReference type="PANTHER" id="PTHR31586:SF1">
    <property type="entry name" value="CYTOCHROME C OXIDASE ASSEMBLY PROTEIN COX20, MITOCHONDRIAL"/>
    <property type="match status" value="1"/>
</dbReference>
<protein>
    <recommendedName>
        <fullName evidence="3">Cytochrome c oxidase assembly protein COX20, mitochondrial</fullName>
    </recommendedName>
</protein>
<dbReference type="OrthoDB" id="14603at2759"/>
<name>A0A9P4JA98_9PEZI</name>
<evidence type="ECO:0000256" key="3">
    <source>
        <dbReference type="ARBA" id="ARBA00017689"/>
    </source>
</evidence>